<comment type="similarity">
    <text evidence="1">Belongs to the FAM221 family.</text>
</comment>
<dbReference type="OrthoDB" id="196393at2759"/>
<feature type="compositionally biased region" description="Polar residues" evidence="2">
    <location>
        <begin position="403"/>
        <end position="412"/>
    </location>
</feature>
<evidence type="ECO:0000313" key="4">
    <source>
        <dbReference type="Proteomes" id="UP000001595"/>
    </source>
</evidence>
<feature type="compositionally biased region" description="Polar residues" evidence="2">
    <location>
        <begin position="77"/>
        <end position="90"/>
    </location>
</feature>
<feature type="compositionally biased region" description="Basic and acidic residues" evidence="2">
    <location>
        <begin position="8"/>
        <end position="22"/>
    </location>
</feature>
<sequence>MEADQIIEEPHTTMDVEEHPPSEDPSAEDLQENRISESFLEPSTSATPLEPHTSESPLVPSPSQIPLEAHSPETHQEPSISETPSETPTYEASLDSPISVVPEKHLTLPPQSRDYVCLSSSDTLKEDLSSESSSNEVPRTRRSTHLSESESLPEHSLSGPSAQVQVDTSEKQEEEAGEVEKGVDASDSTAHTAQPGHQLGKKKKKKGVSCNTACPVFPARQTELVEVAKAMHREEFGAQVNNLFQWEKDTALNAIQTGLYIGWRCPHYLWDCFRIRDESRCFCGHLFREHRIISDISVPCKVSQCRCFMFCFIPSRPEEVGEFWLKRRATFDPKAWRALCRCKHSHEEHAATGPHPCRHHGCCCGCFESNFLCAACDRRWEEHKTFFETQKTRRRGGRPHGTDTVSNWHRPL</sequence>
<feature type="region of interest" description="Disordered" evidence="2">
    <location>
        <begin position="1"/>
        <end position="204"/>
    </location>
</feature>
<dbReference type="Proteomes" id="UP000001595">
    <property type="component" value="Chromosome 9"/>
</dbReference>
<name>H2PRR7_PONAB</name>
<dbReference type="eggNOG" id="ENOG502R7X0">
    <property type="taxonomic scope" value="Eukaryota"/>
</dbReference>
<dbReference type="FunCoup" id="H2PRR7">
    <property type="interactions" value="13"/>
</dbReference>
<accession>H2PRR7</accession>
<feature type="region of interest" description="Disordered" evidence="2">
    <location>
        <begin position="391"/>
        <end position="412"/>
    </location>
</feature>
<reference evidence="3" key="3">
    <citation type="submission" date="2025-09" db="UniProtKB">
        <authorList>
            <consortium name="Ensembl"/>
        </authorList>
    </citation>
    <scope>IDENTIFICATION</scope>
</reference>
<organism evidence="3 4">
    <name type="scientific">Pongo abelii</name>
    <name type="common">Sumatran orangutan</name>
    <name type="synonym">Pongo pygmaeus abelii</name>
    <dbReference type="NCBI Taxonomy" id="9601"/>
    <lineage>
        <taxon>Eukaryota</taxon>
        <taxon>Metazoa</taxon>
        <taxon>Chordata</taxon>
        <taxon>Craniata</taxon>
        <taxon>Vertebrata</taxon>
        <taxon>Euteleostomi</taxon>
        <taxon>Mammalia</taxon>
        <taxon>Eutheria</taxon>
        <taxon>Euarchontoglires</taxon>
        <taxon>Primates</taxon>
        <taxon>Haplorrhini</taxon>
        <taxon>Catarrhini</taxon>
        <taxon>Hominidae</taxon>
        <taxon>Pongo</taxon>
    </lineage>
</organism>
<gene>
    <name evidence="3" type="primary">FAM221B</name>
</gene>
<dbReference type="InterPro" id="IPR026755">
    <property type="entry name" value="Fam221a/b"/>
</dbReference>
<evidence type="ECO:0000313" key="3">
    <source>
        <dbReference type="Ensembl" id="ENSPPYP00000021378.2"/>
    </source>
</evidence>
<reference evidence="3" key="2">
    <citation type="submission" date="2025-08" db="UniProtKB">
        <authorList>
            <consortium name="Ensembl"/>
        </authorList>
    </citation>
    <scope>IDENTIFICATION</scope>
</reference>
<protein>
    <submittedName>
        <fullName evidence="3">Family with sequence similarity 221 member B</fullName>
    </submittedName>
</protein>
<dbReference type="InParanoid" id="H2PRR7"/>
<dbReference type="GeneTree" id="ENSGT00770000120611"/>
<evidence type="ECO:0000256" key="1">
    <source>
        <dbReference type="ARBA" id="ARBA00011026"/>
    </source>
</evidence>
<dbReference type="Ensembl" id="ENSPPYT00000022244.2">
    <property type="protein sequence ID" value="ENSPPYP00000021378.2"/>
    <property type="gene ID" value="ENSPPYG00000019080.2"/>
</dbReference>
<reference evidence="3 4" key="1">
    <citation type="submission" date="2008-02" db="EMBL/GenBank/DDBJ databases">
        <title>A 6x draft sequence assembly of the Pongo pygmaeus abelii genome.</title>
        <authorList>
            <person name="Wilson R.K."/>
            <person name="Mardis E."/>
        </authorList>
    </citation>
    <scope>NUCLEOTIDE SEQUENCE [LARGE SCALE GENOMIC DNA]</scope>
</reference>
<proteinExistence type="inferred from homology"/>
<dbReference type="PANTHER" id="PTHR31214">
    <property type="entry name" value="PROTEIN FAM221A-RELATED"/>
    <property type="match status" value="1"/>
</dbReference>
<evidence type="ECO:0000256" key="2">
    <source>
        <dbReference type="SAM" id="MobiDB-lite"/>
    </source>
</evidence>
<dbReference type="HOGENOM" id="CLU_053868_0_0_1"/>
<dbReference type="PANTHER" id="PTHR31214:SF3">
    <property type="entry name" value="PROTEIN FAM221B"/>
    <property type="match status" value="1"/>
</dbReference>
<dbReference type="AlphaFoldDB" id="H2PRR7"/>
<keyword evidence="4" id="KW-1185">Reference proteome</keyword>
<dbReference type="Pfam" id="PF14753">
    <property type="entry name" value="FAM221"/>
    <property type="match status" value="1"/>
</dbReference>